<dbReference type="InterPro" id="IPR010260">
    <property type="entry name" value="AlpA"/>
</dbReference>
<reference evidence="1" key="1">
    <citation type="submission" date="2022-09" db="EMBL/GenBank/DDBJ databases">
        <title>Intensive care unit water sources are persistently colonized with multi-drug resistant bacteria and are the site of extensive horizontal gene transfer of antibiotic resistance genes.</title>
        <authorList>
            <person name="Diorio-Toth L."/>
        </authorList>
    </citation>
    <scope>NUCLEOTIDE SEQUENCE</scope>
    <source>
        <strain evidence="1">GD03796</strain>
    </source>
</reference>
<dbReference type="Pfam" id="PF05930">
    <property type="entry name" value="Phage_AlpA"/>
    <property type="match status" value="1"/>
</dbReference>
<evidence type="ECO:0000313" key="1">
    <source>
        <dbReference type="EMBL" id="MDH1897352.1"/>
    </source>
</evidence>
<organism evidence="1 2">
    <name type="scientific">Aeromonas caviae</name>
    <name type="common">Aeromonas punctata</name>
    <dbReference type="NCBI Taxonomy" id="648"/>
    <lineage>
        <taxon>Bacteria</taxon>
        <taxon>Pseudomonadati</taxon>
        <taxon>Pseudomonadota</taxon>
        <taxon>Gammaproteobacteria</taxon>
        <taxon>Aeromonadales</taxon>
        <taxon>Aeromonadaceae</taxon>
        <taxon>Aeromonas</taxon>
    </lineage>
</organism>
<sequence>MRNEIQESQAATHSCVVDRVIRLKELLRLIALSRATVYDRLNPKSKRFDSSFPRPIKLGAASVGWSLNEVMAWIAARPQANPISAHKDQA</sequence>
<proteinExistence type="predicted"/>
<dbReference type="EMBL" id="JAOCFT010000001">
    <property type="protein sequence ID" value="MDH1897352.1"/>
    <property type="molecule type" value="Genomic_DNA"/>
</dbReference>
<gene>
    <name evidence="1" type="ORF">N5I07_07200</name>
</gene>
<name>A0AA42VAR9_AERCA</name>
<dbReference type="Gene3D" id="1.10.238.160">
    <property type="match status" value="1"/>
</dbReference>
<dbReference type="AlphaFoldDB" id="A0AA42VAR9"/>
<evidence type="ECO:0000313" key="2">
    <source>
        <dbReference type="Proteomes" id="UP001160758"/>
    </source>
</evidence>
<dbReference type="RefSeq" id="WP_279981272.1">
    <property type="nucleotide sequence ID" value="NZ_JAOCFT010000001.1"/>
</dbReference>
<dbReference type="InterPro" id="IPR052931">
    <property type="entry name" value="Prophage_regulatory_activator"/>
</dbReference>
<protein>
    <submittedName>
        <fullName evidence="1">AlpA family phage regulatory protein</fullName>
    </submittedName>
</protein>
<dbReference type="PANTHER" id="PTHR36154">
    <property type="entry name" value="DNA-BINDING TRANSCRIPTIONAL ACTIVATOR ALPA"/>
    <property type="match status" value="1"/>
</dbReference>
<comment type="caution">
    <text evidence="1">The sequence shown here is derived from an EMBL/GenBank/DDBJ whole genome shotgun (WGS) entry which is preliminary data.</text>
</comment>
<dbReference type="Proteomes" id="UP001160758">
    <property type="component" value="Unassembled WGS sequence"/>
</dbReference>
<accession>A0AA42VAR9</accession>
<dbReference type="PANTHER" id="PTHR36154:SF1">
    <property type="entry name" value="DNA-BINDING TRANSCRIPTIONAL ACTIVATOR ALPA"/>
    <property type="match status" value="1"/>
</dbReference>